<accession>A0A8H4U4E1</accession>
<name>A0A8H4U4E1_9HYPO</name>
<sequence length="255" mass="28454">MDEGRFDPFNRGPGTPSSADQSQDSTNSSSAPDQDANSSNLVTNDQPLIGPSASSVVRTPHEANWTGSMNAPEVPNRQLRQIVWREVFNNKPFSPPSCGPFEIMLPAWLDFYRLVYGDNGSLITCINNEIISPSLMISWLSENNGARALVVGFRTDMNIQYTHPGVQHSLRELWSQVVGWAENYAYKGKTRALATHLGLIQVEQLNKSLSDRLRLPMEGGSFEQAYQATQQGRQAKRQNLSENDTASIKRQRVEE</sequence>
<keyword evidence="3" id="KW-1185">Reference proteome</keyword>
<gene>
    <name evidence="2" type="ORF">FSARC_3435</name>
</gene>
<proteinExistence type="predicted"/>
<organism evidence="2 3">
    <name type="scientific">Fusarium sarcochroum</name>
    <dbReference type="NCBI Taxonomy" id="1208366"/>
    <lineage>
        <taxon>Eukaryota</taxon>
        <taxon>Fungi</taxon>
        <taxon>Dikarya</taxon>
        <taxon>Ascomycota</taxon>
        <taxon>Pezizomycotina</taxon>
        <taxon>Sordariomycetes</taxon>
        <taxon>Hypocreomycetidae</taxon>
        <taxon>Hypocreales</taxon>
        <taxon>Nectriaceae</taxon>
        <taxon>Fusarium</taxon>
        <taxon>Fusarium lateritium species complex</taxon>
    </lineage>
</organism>
<evidence type="ECO:0000256" key="1">
    <source>
        <dbReference type="SAM" id="MobiDB-lite"/>
    </source>
</evidence>
<dbReference type="Proteomes" id="UP000622797">
    <property type="component" value="Unassembled WGS sequence"/>
</dbReference>
<dbReference type="EMBL" id="JABEXW010000166">
    <property type="protein sequence ID" value="KAF4969280.1"/>
    <property type="molecule type" value="Genomic_DNA"/>
</dbReference>
<protein>
    <submittedName>
        <fullName evidence="2">Uncharacterized protein</fullName>
    </submittedName>
</protein>
<reference evidence="2" key="2">
    <citation type="submission" date="2020-05" db="EMBL/GenBank/DDBJ databases">
        <authorList>
            <person name="Kim H.-S."/>
            <person name="Proctor R.H."/>
            <person name="Brown D.W."/>
        </authorList>
    </citation>
    <scope>NUCLEOTIDE SEQUENCE</scope>
    <source>
        <strain evidence="2">NRRL 20472</strain>
    </source>
</reference>
<dbReference type="OrthoDB" id="5093989at2759"/>
<evidence type="ECO:0000313" key="2">
    <source>
        <dbReference type="EMBL" id="KAF4969280.1"/>
    </source>
</evidence>
<evidence type="ECO:0000313" key="3">
    <source>
        <dbReference type="Proteomes" id="UP000622797"/>
    </source>
</evidence>
<reference evidence="2" key="1">
    <citation type="journal article" date="2020" name="BMC Genomics">
        <title>Correction to: Identification and distribution of gene clusters required for synthesis of sphingolipid metabolism inhibitors in diverse species of the filamentous fungus Fusarium.</title>
        <authorList>
            <person name="Kim H.S."/>
            <person name="Lohmar J.M."/>
            <person name="Busman M."/>
            <person name="Brown D.W."/>
            <person name="Naumann T.A."/>
            <person name="Divon H.H."/>
            <person name="Lysoe E."/>
            <person name="Uhlig S."/>
            <person name="Proctor R.H."/>
        </authorList>
    </citation>
    <scope>NUCLEOTIDE SEQUENCE</scope>
    <source>
        <strain evidence="2">NRRL 20472</strain>
    </source>
</reference>
<dbReference type="AlphaFoldDB" id="A0A8H4U4E1"/>
<feature type="compositionally biased region" description="Polar residues" evidence="1">
    <location>
        <begin position="224"/>
        <end position="248"/>
    </location>
</feature>
<feature type="region of interest" description="Disordered" evidence="1">
    <location>
        <begin position="1"/>
        <end position="55"/>
    </location>
</feature>
<feature type="region of interest" description="Disordered" evidence="1">
    <location>
        <begin position="224"/>
        <end position="255"/>
    </location>
</feature>
<comment type="caution">
    <text evidence="2">The sequence shown here is derived from an EMBL/GenBank/DDBJ whole genome shotgun (WGS) entry which is preliminary data.</text>
</comment>
<feature type="compositionally biased region" description="Polar residues" evidence="1">
    <location>
        <begin position="15"/>
        <end position="55"/>
    </location>
</feature>